<dbReference type="PANTHER" id="PTHR31516:SF17">
    <property type="entry name" value="STABILIZER OF AXONEMAL MICROTUBULES 2"/>
    <property type="match status" value="1"/>
</dbReference>
<sequence length="391" mass="44529">LHPMVFFRMDYVRHEVTKSPKPVKVYVPPDGTMTFISTYAVDYNKHGVQKHVAKHSKQYCTECWQPSQAKDNLTLPPIGKFANTVSYRDDNCLENFTSTRKNLKLKPEVKESLAFDGTTNHKPHYGTHPIQPRPPRKKYTPPFNGASTYKKDYKGLPANVLKPIKVKADRKPYRKPFQETTEFRDKYKLWPLPRKQPRKKEHYSPPEGIIRFLSTMRADYTVKERRPLQRVRLPLHAGEREKGPIQAKSIMKEDCKTRDVVHQPHAAPVGETGKPSAPSRYQQTAKLTKRPSLCTSEPVQIILSPEPMMEDLVYCTSNTGKQTGPCPASFGEPPVFEYIGTKAGQRLYCSISGEDTSLAQETAKKGAMSSQSQQCCERSAKNRRAHSKTPR</sequence>
<name>A0A4W4GMV3_ELEEL</name>
<dbReference type="Pfam" id="PF05217">
    <property type="entry name" value="SAXO1-2"/>
    <property type="match status" value="1"/>
</dbReference>
<comment type="similarity">
    <text evidence="1">Belongs to the FAM154 family.</text>
</comment>
<dbReference type="GO" id="GO:0005856">
    <property type="term" value="C:cytoskeleton"/>
    <property type="evidence" value="ECO:0007669"/>
    <property type="project" value="TreeGrafter"/>
</dbReference>
<reference evidence="3" key="5">
    <citation type="submission" date="2025-09" db="UniProtKB">
        <authorList>
            <consortium name="Ensembl"/>
        </authorList>
    </citation>
    <scope>IDENTIFICATION</scope>
</reference>
<proteinExistence type="inferred from homology"/>
<evidence type="ECO:0000256" key="1">
    <source>
        <dbReference type="ARBA" id="ARBA00008738"/>
    </source>
</evidence>
<dbReference type="AlphaFoldDB" id="A0A4W4GMV3"/>
<feature type="compositionally biased region" description="Basic residues" evidence="2">
    <location>
        <begin position="381"/>
        <end position="391"/>
    </location>
</feature>
<reference evidence="4" key="1">
    <citation type="journal article" date="2014" name="Science">
        <title>Nonhuman genetics. Genomic basis for the convergent evolution of electric organs.</title>
        <authorList>
            <person name="Gallant J.R."/>
            <person name="Traeger L.L."/>
            <person name="Volkening J.D."/>
            <person name="Moffett H."/>
            <person name="Chen P.H."/>
            <person name="Novina C.D."/>
            <person name="Phillips G.N.Jr."/>
            <person name="Anand R."/>
            <person name="Wells G.B."/>
            <person name="Pinch M."/>
            <person name="Guth R."/>
            <person name="Unguez G.A."/>
            <person name="Albert J.S."/>
            <person name="Zakon H.H."/>
            <person name="Samanta M.P."/>
            <person name="Sussman M.R."/>
        </authorList>
    </citation>
    <scope>NUCLEOTIDE SEQUENCE [LARGE SCALE GENOMIC DNA]</scope>
</reference>
<dbReference type="Ensembl" id="ENSEEET00000039350.2">
    <property type="protein sequence ID" value="ENSEEEP00000038903.2"/>
    <property type="gene ID" value="ENSEEEG00000018457.2"/>
</dbReference>
<reference evidence="4" key="2">
    <citation type="journal article" date="2017" name="Sci. Adv.">
        <title>A tail of two voltages: Proteomic comparison of the three electric organs of the electric eel.</title>
        <authorList>
            <person name="Traeger L.L."/>
            <person name="Sabat G."/>
            <person name="Barrett-Wilt G.A."/>
            <person name="Wells G.B."/>
            <person name="Sussman M.R."/>
        </authorList>
    </citation>
    <scope>NUCLEOTIDE SEQUENCE [LARGE SCALE GENOMIC DNA]</scope>
</reference>
<dbReference type="GeneTree" id="ENSGT01030000236063"/>
<gene>
    <name evidence="3" type="primary">DMAP1</name>
</gene>
<protein>
    <recommendedName>
        <fullName evidence="5">Stabilizer of axonemal microtubules 1</fullName>
    </recommendedName>
</protein>
<organism evidence="3 4">
    <name type="scientific">Electrophorus electricus</name>
    <name type="common">Electric eel</name>
    <name type="synonym">Gymnotus electricus</name>
    <dbReference type="NCBI Taxonomy" id="8005"/>
    <lineage>
        <taxon>Eukaryota</taxon>
        <taxon>Metazoa</taxon>
        <taxon>Chordata</taxon>
        <taxon>Craniata</taxon>
        <taxon>Vertebrata</taxon>
        <taxon>Euteleostomi</taxon>
        <taxon>Actinopterygii</taxon>
        <taxon>Neopterygii</taxon>
        <taxon>Teleostei</taxon>
        <taxon>Ostariophysi</taxon>
        <taxon>Gymnotiformes</taxon>
        <taxon>Gymnotoidei</taxon>
        <taxon>Gymnotidae</taxon>
        <taxon>Electrophorus</taxon>
    </lineage>
</organism>
<dbReference type="GO" id="GO:0008017">
    <property type="term" value="F:microtubule binding"/>
    <property type="evidence" value="ECO:0007669"/>
    <property type="project" value="InterPro"/>
</dbReference>
<dbReference type="PANTHER" id="PTHR31516">
    <property type="entry name" value="STABILIZER OF AXONEMAL MICROTUBULES 2"/>
    <property type="match status" value="1"/>
</dbReference>
<reference evidence="3" key="4">
    <citation type="submission" date="2025-08" db="UniProtKB">
        <authorList>
            <consortium name="Ensembl"/>
        </authorList>
    </citation>
    <scope>IDENTIFICATION</scope>
</reference>
<evidence type="ECO:0000313" key="4">
    <source>
        <dbReference type="Proteomes" id="UP000314983"/>
    </source>
</evidence>
<feature type="region of interest" description="Disordered" evidence="2">
    <location>
        <begin position="359"/>
        <end position="391"/>
    </location>
</feature>
<keyword evidence="4" id="KW-1185">Reference proteome</keyword>
<evidence type="ECO:0008006" key="5">
    <source>
        <dbReference type="Google" id="ProtNLM"/>
    </source>
</evidence>
<dbReference type="Proteomes" id="UP000314983">
    <property type="component" value="Chromosome 19"/>
</dbReference>
<evidence type="ECO:0000313" key="3">
    <source>
        <dbReference type="Ensembl" id="ENSEEEP00000038903.2"/>
    </source>
</evidence>
<dbReference type="InterPro" id="IPR033336">
    <property type="entry name" value="SAXO1/2"/>
</dbReference>
<feature type="region of interest" description="Disordered" evidence="2">
    <location>
        <begin position="114"/>
        <end position="142"/>
    </location>
</feature>
<reference evidence="3" key="3">
    <citation type="submission" date="2020-05" db="EMBL/GenBank/DDBJ databases">
        <title>Electrophorus electricus (electric eel) genome, fEleEle1, primary haplotype.</title>
        <authorList>
            <person name="Myers G."/>
            <person name="Meyer A."/>
            <person name="Fedrigo O."/>
            <person name="Formenti G."/>
            <person name="Rhie A."/>
            <person name="Tracey A."/>
            <person name="Sims Y."/>
            <person name="Jarvis E.D."/>
        </authorList>
    </citation>
    <scope>NUCLEOTIDE SEQUENCE [LARGE SCALE GENOMIC DNA]</scope>
</reference>
<evidence type="ECO:0000256" key="2">
    <source>
        <dbReference type="SAM" id="MobiDB-lite"/>
    </source>
</evidence>
<accession>A0A4W4GMV3</accession>
<dbReference type="STRING" id="8005.ENSEEEP00000038903"/>